<dbReference type="InterPro" id="IPR016174">
    <property type="entry name" value="Di-haem_cyt_TM"/>
</dbReference>
<reference evidence="14 16" key="1">
    <citation type="submission" date="2019-11" db="EMBL/GenBank/DDBJ databases">
        <title>Eggerthellaceae novel genus isolated from the rectal contents of marmort.</title>
        <authorList>
            <person name="Zhang G."/>
        </authorList>
    </citation>
    <scope>NUCLEOTIDE SEQUENCE [LARGE SCALE GENOMIC DNA]</scope>
    <source>
        <strain evidence="14">Zg-886</strain>
        <strain evidence="16">zg-886</strain>
    </source>
</reference>
<evidence type="ECO:0000259" key="13">
    <source>
        <dbReference type="Pfam" id="PF01292"/>
    </source>
</evidence>
<dbReference type="InterPro" id="IPR000516">
    <property type="entry name" value="Ni-dep_Hydgase_cyt-B"/>
</dbReference>
<dbReference type="GO" id="GO:0022904">
    <property type="term" value="P:respiratory electron transport chain"/>
    <property type="evidence" value="ECO:0007669"/>
    <property type="project" value="InterPro"/>
</dbReference>
<dbReference type="GO" id="GO:0009055">
    <property type="term" value="F:electron transfer activity"/>
    <property type="evidence" value="ECO:0007669"/>
    <property type="project" value="InterPro"/>
</dbReference>
<evidence type="ECO:0000313" key="17">
    <source>
        <dbReference type="Proteomes" id="UP000671910"/>
    </source>
</evidence>
<proteinExistence type="inferred from homology"/>
<keyword evidence="3" id="KW-0813">Transport</keyword>
<dbReference type="GO" id="GO:0020037">
    <property type="term" value="F:heme binding"/>
    <property type="evidence" value="ECO:0007669"/>
    <property type="project" value="TreeGrafter"/>
</dbReference>
<evidence type="ECO:0000256" key="4">
    <source>
        <dbReference type="ARBA" id="ARBA00022475"/>
    </source>
</evidence>
<evidence type="ECO:0000256" key="12">
    <source>
        <dbReference type="SAM" id="Phobius"/>
    </source>
</evidence>
<dbReference type="InterPro" id="IPR051542">
    <property type="entry name" value="Hydrogenase_cytochrome"/>
</dbReference>
<evidence type="ECO:0000313" key="14">
    <source>
        <dbReference type="EMBL" id="NHM14371.1"/>
    </source>
</evidence>
<dbReference type="EMBL" id="WPCR01000007">
    <property type="protein sequence ID" value="NHM14371.1"/>
    <property type="molecule type" value="Genomic_DNA"/>
</dbReference>
<dbReference type="KEGG" id="ebz:J7S26_02750"/>
<feature type="transmembrane region" description="Helical" evidence="12">
    <location>
        <begin position="53"/>
        <end position="73"/>
    </location>
</feature>
<dbReference type="InterPro" id="IPR011577">
    <property type="entry name" value="Cyt_b561_bac/Ni-Hgenase"/>
</dbReference>
<evidence type="ECO:0000256" key="3">
    <source>
        <dbReference type="ARBA" id="ARBA00022448"/>
    </source>
</evidence>
<comment type="similarity">
    <text evidence="2">Belongs to the HupC/HyaC/HydC family.</text>
</comment>
<dbReference type="SUPFAM" id="SSF81342">
    <property type="entry name" value="Transmembrane di-heme cytochromes"/>
    <property type="match status" value="1"/>
</dbReference>
<dbReference type="Proteomes" id="UP000636394">
    <property type="component" value="Unassembled WGS sequence"/>
</dbReference>
<dbReference type="PANTHER" id="PTHR30485">
    <property type="entry name" value="NI/FE-HYDROGENASE 1 B-TYPE CYTOCHROME SUBUNIT"/>
    <property type="match status" value="1"/>
</dbReference>
<keyword evidence="6 12" id="KW-0812">Transmembrane</keyword>
<dbReference type="Pfam" id="PF01292">
    <property type="entry name" value="Ni_hydr_CYTB"/>
    <property type="match status" value="1"/>
</dbReference>
<dbReference type="EMBL" id="CP072829">
    <property type="protein sequence ID" value="QTU84850.1"/>
    <property type="molecule type" value="Genomic_DNA"/>
</dbReference>
<feature type="transmembrane region" description="Helical" evidence="12">
    <location>
        <begin position="20"/>
        <end position="41"/>
    </location>
</feature>
<organism evidence="15 17">
    <name type="scientific">Xiamenia xianingshaonis</name>
    <dbReference type="NCBI Taxonomy" id="2682776"/>
    <lineage>
        <taxon>Bacteria</taxon>
        <taxon>Bacillati</taxon>
        <taxon>Actinomycetota</taxon>
        <taxon>Coriobacteriia</taxon>
        <taxon>Eggerthellales</taxon>
        <taxon>Eggerthellaceae</taxon>
        <taxon>Xiamenia</taxon>
    </lineage>
</organism>
<comment type="subcellular location">
    <subcellularLocation>
        <location evidence="1">Cell membrane</location>
        <topology evidence="1">Multi-pass membrane protein</topology>
    </subcellularLocation>
</comment>
<dbReference type="AlphaFoldDB" id="A0A9E6SUT9"/>
<dbReference type="Proteomes" id="UP000671910">
    <property type="component" value="Chromosome"/>
</dbReference>
<dbReference type="PANTHER" id="PTHR30485:SF0">
    <property type="entry name" value="NI_FE-HYDROGENASE 1 B-TYPE CYTOCHROME SUBUNIT-RELATED"/>
    <property type="match status" value="1"/>
</dbReference>
<feature type="domain" description="Cytochrome b561 bacterial/Ni-hydrogenase" evidence="13">
    <location>
        <begin position="11"/>
        <end position="194"/>
    </location>
</feature>
<evidence type="ECO:0000256" key="5">
    <source>
        <dbReference type="ARBA" id="ARBA00022617"/>
    </source>
</evidence>
<feature type="transmembrane region" description="Helical" evidence="12">
    <location>
        <begin position="171"/>
        <end position="190"/>
    </location>
</feature>
<keyword evidence="7" id="KW-0479">Metal-binding</keyword>
<dbReference type="GO" id="GO:0005886">
    <property type="term" value="C:plasma membrane"/>
    <property type="evidence" value="ECO:0007669"/>
    <property type="project" value="UniProtKB-SubCell"/>
</dbReference>
<keyword evidence="11 12" id="KW-0472">Membrane</keyword>
<evidence type="ECO:0000256" key="8">
    <source>
        <dbReference type="ARBA" id="ARBA00022982"/>
    </source>
</evidence>
<evidence type="ECO:0000256" key="6">
    <source>
        <dbReference type="ARBA" id="ARBA00022692"/>
    </source>
</evidence>
<keyword evidence="16" id="KW-1185">Reference proteome</keyword>
<dbReference type="Gene3D" id="1.20.950.20">
    <property type="entry name" value="Transmembrane di-heme cytochromes, Chain C"/>
    <property type="match status" value="1"/>
</dbReference>
<sequence length="231" mass="26300">MAHLAHYREAHPLPFVITHWINLVSMIILIVTGFSIHFPFWPGFMGIARGCHIFFGFVLFINCVVRVLMAFFVKSSPTGGTREQVTDFKTWLPQADNRHQALEWVKYYLFLKKDHPLGAKLGVPQKISYLLIPILVVVMFWTGLCLWSTTANMAPFAATTTLVGGAMSMRIIHYFLMYVFICFMLIHIYLANVEGTAPSALMFFHREHGGLTYDPHKHNISGEDDLGHVGR</sequence>
<evidence type="ECO:0000313" key="16">
    <source>
        <dbReference type="Proteomes" id="UP000636394"/>
    </source>
</evidence>
<evidence type="ECO:0000256" key="2">
    <source>
        <dbReference type="ARBA" id="ARBA00008622"/>
    </source>
</evidence>
<evidence type="ECO:0000256" key="11">
    <source>
        <dbReference type="ARBA" id="ARBA00023136"/>
    </source>
</evidence>
<accession>A0A9E6SUT9</accession>
<name>A0A9E6SUT9_9ACTN</name>
<gene>
    <name evidence="14" type="ORF">GMI68_06270</name>
    <name evidence="15" type="ORF">J7S26_02750</name>
</gene>
<evidence type="ECO:0000256" key="10">
    <source>
        <dbReference type="ARBA" id="ARBA00023004"/>
    </source>
</evidence>
<dbReference type="PRINTS" id="PR00161">
    <property type="entry name" value="NIHGNASECYTB"/>
</dbReference>
<keyword evidence="8" id="KW-0249">Electron transport</keyword>
<keyword evidence="4" id="KW-1003">Cell membrane</keyword>
<evidence type="ECO:0000256" key="1">
    <source>
        <dbReference type="ARBA" id="ARBA00004651"/>
    </source>
</evidence>
<keyword evidence="5" id="KW-0349">Heme</keyword>
<evidence type="ECO:0000256" key="9">
    <source>
        <dbReference type="ARBA" id="ARBA00022989"/>
    </source>
</evidence>
<keyword evidence="10" id="KW-0408">Iron</keyword>
<keyword evidence="9 12" id="KW-1133">Transmembrane helix</keyword>
<reference evidence="15" key="2">
    <citation type="submission" date="2021-04" db="EMBL/GenBank/DDBJ databases">
        <title>Novel species in family Eggerthellaceae.</title>
        <authorList>
            <person name="Zhang G."/>
        </authorList>
    </citation>
    <scope>NUCLEOTIDE SEQUENCE</scope>
    <source>
        <strain evidence="15">Zg-886</strain>
    </source>
</reference>
<dbReference type="GO" id="GO:0005506">
    <property type="term" value="F:iron ion binding"/>
    <property type="evidence" value="ECO:0007669"/>
    <property type="project" value="InterPro"/>
</dbReference>
<protein>
    <submittedName>
        <fullName evidence="14 15">Cytochrome B</fullName>
    </submittedName>
</protein>
<feature type="transmembrane region" description="Helical" evidence="12">
    <location>
        <begin position="127"/>
        <end position="150"/>
    </location>
</feature>
<evidence type="ECO:0000313" key="15">
    <source>
        <dbReference type="EMBL" id="QTU84850.1"/>
    </source>
</evidence>
<evidence type="ECO:0000256" key="7">
    <source>
        <dbReference type="ARBA" id="ARBA00022723"/>
    </source>
</evidence>
<dbReference type="RefSeq" id="WP_166339592.1">
    <property type="nucleotide sequence ID" value="NZ_CP072829.1"/>
</dbReference>